<gene>
    <name evidence="10" type="ORF">DHEL01_v207828</name>
</gene>
<feature type="transmembrane region" description="Helical" evidence="7">
    <location>
        <begin position="110"/>
        <end position="132"/>
    </location>
</feature>
<dbReference type="EMBL" id="MAVT02000735">
    <property type="protein sequence ID" value="POS73775.1"/>
    <property type="molecule type" value="Genomic_DNA"/>
</dbReference>
<dbReference type="PANTHER" id="PTHR33048">
    <property type="entry name" value="PTH11-LIKE INTEGRAL MEMBRANE PROTEIN (AFU_ORTHOLOGUE AFUA_5G11245)"/>
    <property type="match status" value="1"/>
</dbReference>
<feature type="region of interest" description="Disordered" evidence="6">
    <location>
        <begin position="223"/>
        <end position="250"/>
    </location>
</feature>
<dbReference type="AlphaFoldDB" id="A0A2P5HU67"/>
<feature type="signal peptide" evidence="8">
    <location>
        <begin position="1"/>
        <end position="19"/>
    </location>
</feature>
<evidence type="ECO:0000256" key="2">
    <source>
        <dbReference type="ARBA" id="ARBA00022692"/>
    </source>
</evidence>
<evidence type="ECO:0000313" key="11">
    <source>
        <dbReference type="Proteomes" id="UP000094444"/>
    </source>
</evidence>
<dbReference type="InterPro" id="IPR049326">
    <property type="entry name" value="Rhodopsin_dom_fungi"/>
</dbReference>
<evidence type="ECO:0000256" key="1">
    <source>
        <dbReference type="ARBA" id="ARBA00004141"/>
    </source>
</evidence>
<organism evidence="10 11">
    <name type="scientific">Diaporthe helianthi</name>
    <dbReference type="NCBI Taxonomy" id="158607"/>
    <lineage>
        <taxon>Eukaryota</taxon>
        <taxon>Fungi</taxon>
        <taxon>Dikarya</taxon>
        <taxon>Ascomycota</taxon>
        <taxon>Pezizomycotina</taxon>
        <taxon>Sordariomycetes</taxon>
        <taxon>Sordariomycetidae</taxon>
        <taxon>Diaporthales</taxon>
        <taxon>Diaporthaceae</taxon>
        <taxon>Diaporthe</taxon>
    </lineage>
</organism>
<feature type="chain" id="PRO_5015179549" description="Rhodopsin domain-containing protein" evidence="8">
    <location>
        <begin position="20"/>
        <end position="250"/>
    </location>
</feature>
<dbReference type="GO" id="GO:0016020">
    <property type="term" value="C:membrane"/>
    <property type="evidence" value="ECO:0007669"/>
    <property type="project" value="UniProtKB-SubCell"/>
</dbReference>
<dbReference type="PANTHER" id="PTHR33048:SF47">
    <property type="entry name" value="INTEGRAL MEMBRANE PROTEIN-RELATED"/>
    <property type="match status" value="1"/>
</dbReference>
<feature type="compositionally biased region" description="Basic and acidic residues" evidence="6">
    <location>
        <begin position="234"/>
        <end position="250"/>
    </location>
</feature>
<sequence>MGLNSLCVLINWLLAVLQCIPLDAYFHPADHPNAKCIDKTLLLLGPSILNIITDVVILFLPIRTIWNLNMTRRKKIAVLGVLCFGASSVIVAACRFIVLAELGSTDDPSYVLGNMVVVAAIEIQLAVVAVNLPALKALFAGMTGGSSNDQSGGQISGSNGYKLSSMDARASKKMRSALASSRNCPAGPIVDVSITRHMASESEEELWQRQNPGKVHVTRTIEVTRSSQDDADSDAVRQDRADHRSSKTWI</sequence>
<accession>A0A2P5HU67</accession>
<keyword evidence="4 7" id="KW-0472">Membrane</keyword>
<keyword evidence="2 7" id="KW-0812">Transmembrane</keyword>
<feature type="transmembrane region" description="Helical" evidence="7">
    <location>
        <begin position="43"/>
        <end position="64"/>
    </location>
</feature>
<dbReference type="OrthoDB" id="5329176at2759"/>
<dbReference type="Proteomes" id="UP000094444">
    <property type="component" value="Unassembled WGS sequence"/>
</dbReference>
<evidence type="ECO:0000256" key="5">
    <source>
        <dbReference type="ARBA" id="ARBA00038359"/>
    </source>
</evidence>
<reference evidence="10" key="1">
    <citation type="submission" date="2017-09" db="EMBL/GenBank/DDBJ databases">
        <title>Polyketide synthases of a Diaporthe helianthi virulent isolate.</title>
        <authorList>
            <person name="Baroncelli R."/>
        </authorList>
    </citation>
    <scope>NUCLEOTIDE SEQUENCE [LARGE SCALE GENOMIC DNA]</scope>
    <source>
        <strain evidence="10">7/96</strain>
    </source>
</reference>
<evidence type="ECO:0000256" key="6">
    <source>
        <dbReference type="SAM" id="MobiDB-lite"/>
    </source>
</evidence>
<evidence type="ECO:0000256" key="8">
    <source>
        <dbReference type="SAM" id="SignalP"/>
    </source>
</evidence>
<feature type="transmembrane region" description="Helical" evidence="7">
    <location>
        <begin position="76"/>
        <end position="98"/>
    </location>
</feature>
<comment type="subcellular location">
    <subcellularLocation>
        <location evidence="1">Membrane</location>
        <topology evidence="1">Multi-pass membrane protein</topology>
    </subcellularLocation>
</comment>
<evidence type="ECO:0000256" key="7">
    <source>
        <dbReference type="SAM" id="Phobius"/>
    </source>
</evidence>
<dbReference type="InterPro" id="IPR052337">
    <property type="entry name" value="SAT4-like"/>
</dbReference>
<keyword evidence="3 7" id="KW-1133">Transmembrane helix</keyword>
<protein>
    <recommendedName>
        <fullName evidence="9">Rhodopsin domain-containing protein</fullName>
    </recommendedName>
</protein>
<evidence type="ECO:0000256" key="4">
    <source>
        <dbReference type="ARBA" id="ARBA00023136"/>
    </source>
</evidence>
<proteinExistence type="inferred from homology"/>
<dbReference type="InParanoid" id="A0A2P5HU67"/>
<evidence type="ECO:0000313" key="10">
    <source>
        <dbReference type="EMBL" id="POS73775.1"/>
    </source>
</evidence>
<comment type="caution">
    <text evidence="10">The sequence shown here is derived from an EMBL/GenBank/DDBJ whole genome shotgun (WGS) entry which is preliminary data.</text>
</comment>
<evidence type="ECO:0000259" key="9">
    <source>
        <dbReference type="Pfam" id="PF20684"/>
    </source>
</evidence>
<evidence type="ECO:0000256" key="3">
    <source>
        <dbReference type="ARBA" id="ARBA00022989"/>
    </source>
</evidence>
<name>A0A2P5HU67_DIAHE</name>
<feature type="domain" description="Rhodopsin" evidence="9">
    <location>
        <begin position="2"/>
        <end position="140"/>
    </location>
</feature>
<keyword evidence="8" id="KW-0732">Signal</keyword>
<comment type="similarity">
    <text evidence="5">Belongs to the SAT4 family.</text>
</comment>
<keyword evidence="11" id="KW-1185">Reference proteome</keyword>
<dbReference type="Pfam" id="PF20684">
    <property type="entry name" value="Fung_rhodopsin"/>
    <property type="match status" value="1"/>
</dbReference>